<dbReference type="Proteomes" id="UP001186974">
    <property type="component" value="Unassembled WGS sequence"/>
</dbReference>
<comment type="caution">
    <text evidence="1">The sequence shown here is derived from an EMBL/GenBank/DDBJ whole genome shotgun (WGS) entry which is preliminary data.</text>
</comment>
<gene>
    <name evidence="1" type="ORF">LTS18_009593</name>
</gene>
<sequence>MAAGEFGLDVLAEDINDEEGNETRFLVLRNVRDEGNASVSSTSSSAQEQQQQQQQISPSNPPPKPKPRSHIVSVRPLGPPSSTETASSTSPATHLSGSQTNAPAPQPSPPPKQRKTLLLLHLPHPTHSSPGALASALAVFKPYGLNLTSINTRPSGGEAWTYVFFIEVLEVGAGGAMERALESLRGVVGDEGVRVLGGWGMQG</sequence>
<evidence type="ECO:0000313" key="1">
    <source>
        <dbReference type="EMBL" id="KAK3077678.1"/>
    </source>
</evidence>
<organism evidence="1 2">
    <name type="scientific">Coniosporium uncinatum</name>
    <dbReference type="NCBI Taxonomy" id="93489"/>
    <lineage>
        <taxon>Eukaryota</taxon>
        <taxon>Fungi</taxon>
        <taxon>Dikarya</taxon>
        <taxon>Ascomycota</taxon>
        <taxon>Pezizomycotina</taxon>
        <taxon>Dothideomycetes</taxon>
        <taxon>Dothideomycetes incertae sedis</taxon>
        <taxon>Coniosporium</taxon>
    </lineage>
</organism>
<name>A0ACC3DMD5_9PEZI</name>
<proteinExistence type="predicted"/>
<evidence type="ECO:0000313" key="2">
    <source>
        <dbReference type="Proteomes" id="UP001186974"/>
    </source>
</evidence>
<dbReference type="EMBL" id="JAWDJW010002612">
    <property type="protein sequence ID" value="KAK3077678.1"/>
    <property type="molecule type" value="Genomic_DNA"/>
</dbReference>
<accession>A0ACC3DMD5</accession>
<keyword evidence="2" id="KW-1185">Reference proteome</keyword>
<reference evidence="1" key="1">
    <citation type="submission" date="2024-09" db="EMBL/GenBank/DDBJ databases">
        <title>Black Yeasts Isolated from many extreme environments.</title>
        <authorList>
            <person name="Coleine C."/>
            <person name="Stajich J.E."/>
            <person name="Selbmann L."/>
        </authorList>
    </citation>
    <scope>NUCLEOTIDE SEQUENCE</scope>
    <source>
        <strain evidence="1">CCFEE 5737</strain>
    </source>
</reference>
<protein>
    <submittedName>
        <fullName evidence="1">Uncharacterized protein</fullName>
    </submittedName>
</protein>